<feature type="compositionally biased region" description="Polar residues" evidence="1">
    <location>
        <begin position="525"/>
        <end position="538"/>
    </location>
</feature>
<evidence type="ECO:0000313" key="3">
    <source>
        <dbReference type="Proteomes" id="UP000324241"/>
    </source>
</evidence>
<protein>
    <submittedName>
        <fullName evidence="2">Uncharacterized protein</fullName>
    </submittedName>
</protein>
<dbReference type="EMBL" id="QUQM01000006">
    <property type="protein sequence ID" value="KAA8645065.1"/>
    <property type="molecule type" value="Genomic_DNA"/>
</dbReference>
<organism evidence="2 3">
    <name type="scientific">Aspergillus tanneri</name>
    <dbReference type="NCBI Taxonomy" id="1220188"/>
    <lineage>
        <taxon>Eukaryota</taxon>
        <taxon>Fungi</taxon>
        <taxon>Dikarya</taxon>
        <taxon>Ascomycota</taxon>
        <taxon>Pezizomycotina</taxon>
        <taxon>Eurotiomycetes</taxon>
        <taxon>Eurotiomycetidae</taxon>
        <taxon>Eurotiales</taxon>
        <taxon>Aspergillaceae</taxon>
        <taxon>Aspergillus</taxon>
        <taxon>Aspergillus subgen. Circumdati</taxon>
    </lineage>
</organism>
<dbReference type="GeneID" id="54331978"/>
<dbReference type="AlphaFoldDB" id="A0A5M9MDK6"/>
<reference evidence="2 3" key="1">
    <citation type="submission" date="2019-08" db="EMBL/GenBank/DDBJ databases">
        <title>The genome sequence of a newly discovered highly antifungal drug resistant Aspergillus species, Aspergillus tanneri NIH 1004.</title>
        <authorList>
            <person name="Mounaud S."/>
            <person name="Singh I."/>
            <person name="Joardar V."/>
            <person name="Pakala S."/>
            <person name="Pakala S."/>
            <person name="Venepally P."/>
            <person name="Chung J.K."/>
            <person name="Losada L."/>
            <person name="Nierman W.C."/>
        </authorList>
    </citation>
    <scope>NUCLEOTIDE SEQUENCE [LARGE SCALE GENOMIC DNA]</scope>
    <source>
        <strain evidence="2 3">NIH1004</strain>
    </source>
</reference>
<gene>
    <name evidence="2" type="ORF">ATNIH1004_009276</name>
</gene>
<dbReference type="OrthoDB" id="4510761at2759"/>
<evidence type="ECO:0000313" key="2">
    <source>
        <dbReference type="EMBL" id="KAA8645065.1"/>
    </source>
</evidence>
<feature type="compositionally biased region" description="Basic and acidic residues" evidence="1">
    <location>
        <begin position="469"/>
        <end position="478"/>
    </location>
</feature>
<feature type="compositionally biased region" description="Basic and acidic residues" evidence="1">
    <location>
        <begin position="669"/>
        <end position="699"/>
    </location>
</feature>
<feature type="compositionally biased region" description="Basic and acidic residues" evidence="1">
    <location>
        <begin position="434"/>
        <end position="443"/>
    </location>
</feature>
<accession>A0A5M9MDK6</accession>
<dbReference type="Proteomes" id="UP000324241">
    <property type="component" value="Unassembled WGS sequence"/>
</dbReference>
<feature type="region of interest" description="Disordered" evidence="1">
    <location>
        <begin position="128"/>
        <end position="155"/>
    </location>
</feature>
<proteinExistence type="predicted"/>
<dbReference type="RefSeq" id="XP_033424426.1">
    <property type="nucleotide sequence ID" value="XM_033573874.1"/>
</dbReference>
<feature type="compositionally biased region" description="Polar residues" evidence="1">
    <location>
        <begin position="194"/>
        <end position="218"/>
    </location>
</feature>
<feature type="region of interest" description="Disordered" evidence="1">
    <location>
        <begin position="358"/>
        <end position="782"/>
    </location>
</feature>
<feature type="compositionally biased region" description="Polar residues" evidence="1">
    <location>
        <begin position="604"/>
        <end position="620"/>
    </location>
</feature>
<comment type="caution">
    <text evidence="2">The sequence shown here is derived from an EMBL/GenBank/DDBJ whole genome shotgun (WGS) entry which is preliminary data.</text>
</comment>
<name>A0A5M9MDK6_9EURO</name>
<feature type="compositionally biased region" description="Acidic residues" evidence="1">
    <location>
        <begin position="358"/>
        <end position="371"/>
    </location>
</feature>
<sequence>MASSPKLDDIYHGVYEEAWPLVETIIWGDEVQRNRAHRKLRPINAEIEKLNREHRKPLSRGKLNADKYNDLNEKLSNAAIVYLVSQDNSEYQEIRDEYNDYFESSGFPDVFSVNDYRFEDFCRAHESYVHQAQPSPPLNDRQEYEDAGQNDTDRREELENAYAPTGLPGDAFVEEEYEQEGDGHYETEEPDPVSQENYSSDGRSEQTTGDVSQDSTPEGQDAWERNYVSLDDLLQDTQEVESGYEMDPTSILRPSKKAWYPETYIQVRWADNTWSWESRDGLRFVYGDDPYKVDILIYRKAISLEADFQEALTGQRPEFPDGGPMSNKHWRNVNAFGGAYWLQPRARKNKRVVQIEEEEAEEVEDVESEEDTAFRPPHSSRDIPGPRIASDDPLQDDPTHWETAEPLVRNRGTYRNPNEPDQPPNLSAQFLGDRNLREPEPIRGRHSNIAHTQEEDSLADRYLNNPPQEGRRFTETVRRSAPPANARRTPQRNPANQMPYRASSARNRNSPLETSRRSAPPANIPHTSQRHPANQTSYHGPPARNRNNPLERRSAPPTNIPHTPQRDPANQASYHGPPARNRNNPLERRSAPPVNIPHTPQRDPASQTSYLGPSARNRNNPLERRSAPPVNVPRTPQRNPAIQMPYRPSSTRNQNDPPETSRQSAPNNARREPQRYPANRRPDPESSARNRDMSSERQRFNSIRGSAPPRESPVPERQGPGTARHREPPLNGSRTTGRNTDNRRPATSQHITGVRYRGKTPDSRKVASQGESQIPLRKYKRV</sequence>
<feature type="region of interest" description="Disordered" evidence="1">
    <location>
        <begin position="177"/>
        <end position="220"/>
    </location>
</feature>
<feature type="compositionally biased region" description="Polar residues" evidence="1">
    <location>
        <begin position="504"/>
        <end position="513"/>
    </location>
</feature>
<feature type="compositionally biased region" description="Polar residues" evidence="1">
    <location>
        <begin position="732"/>
        <end position="751"/>
    </location>
</feature>
<dbReference type="VEuPathDB" id="FungiDB:EYZ11_008369"/>
<feature type="compositionally biased region" description="Polar residues" evidence="1">
    <location>
        <begin position="556"/>
        <end position="573"/>
    </location>
</feature>
<evidence type="ECO:0000256" key="1">
    <source>
        <dbReference type="SAM" id="MobiDB-lite"/>
    </source>
</evidence>
<feature type="compositionally biased region" description="Polar residues" evidence="1">
    <location>
        <begin position="648"/>
        <end position="667"/>
    </location>
</feature>